<gene>
    <name evidence="2" type="ORF">HJG63_009296</name>
</gene>
<dbReference type="Proteomes" id="UP000593571">
    <property type="component" value="Unassembled WGS sequence"/>
</dbReference>
<dbReference type="AlphaFoldDB" id="A0A7J8C2B0"/>
<evidence type="ECO:0000256" key="1">
    <source>
        <dbReference type="SAM" id="SignalP"/>
    </source>
</evidence>
<protein>
    <submittedName>
        <fullName evidence="2">Uncharacterized protein</fullName>
    </submittedName>
</protein>
<reference evidence="2 3" key="1">
    <citation type="journal article" date="2020" name="Nature">
        <title>Six reference-quality genomes reveal evolution of bat adaptations.</title>
        <authorList>
            <person name="Jebb D."/>
            <person name="Huang Z."/>
            <person name="Pippel M."/>
            <person name="Hughes G.M."/>
            <person name="Lavrichenko K."/>
            <person name="Devanna P."/>
            <person name="Winkler S."/>
            <person name="Jermiin L.S."/>
            <person name="Skirmuntt E.C."/>
            <person name="Katzourakis A."/>
            <person name="Burkitt-Gray L."/>
            <person name="Ray D.A."/>
            <person name="Sullivan K.A.M."/>
            <person name="Roscito J.G."/>
            <person name="Kirilenko B.M."/>
            <person name="Davalos L.M."/>
            <person name="Corthals A.P."/>
            <person name="Power M.L."/>
            <person name="Jones G."/>
            <person name="Ransome R.D."/>
            <person name="Dechmann D.K.N."/>
            <person name="Locatelli A.G."/>
            <person name="Puechmaille S.J."/>
            <person name="Fedrigo O."/>
            <person name="Jarvis E.D."/>
            <person name="Hiller M."/>
            <person name="Vernes S.C."/>
            <person name="Myers E.W."/>
            <person name="Teeling E.C."/>
        </authorList>
    </citation>
    <scope>NUCLEOTIDE SEQUENCE [LARGE SCALE GENOMIC DNA]</scope>
    <source>
        <strain evidence="2">MRouAeg1</strain>
        <tissue evidence="2">Muscle</tissue>
    </source>
</reference>
<sequence length="138" mass="15486">MELLGHKVVLLLILGGPLCCFPYWPRQFTVPPAAQGPPFSLRPCRHRLLFDSVMTATDGYEAAAHCGFDVHYPDDERRRASCAMSIGHLHILFGEMSIQVLCPFFNQIFFFLVLSHLSSLYISDINPLSDVSLANIFS</sequence>
<name>A0A7J8C2B0_ROUAE</name>
<evidence type="ECO:0000313" key="3">
    <source>
        <dbReference type="Proteomes" id="UP000593571"/>
    </source>
</evidence>
<evidence type="ECO:0000313" key="2">
    <source>
        <dbReference type="EMBL" id="KAF6404967.1"/>
    </source>
</evidence>
<feature type="signal peptide" evidence="1">
    <location>
        <begin position="1"/>
        <end position="20"/>
    </location>
</feature>
<keyword evidence="1" id="KW-0732">Signal</keyword>
<organism evidence="2 3">
    <name type="scientific">Rousettus aegyptiacus</name>
    <name type="common">Egyptian fruit bat</name>
    <name type="synonym">Pteropus aegyptiacus</name>
    <dbReference type="NCBI Taxonomy" id="9407"/>
    <lineage>
        <taxon>Eukaryota</taxon>
        <taxon>Metazoa</taxon>
        <taxon>Chordata</taxon>
        <taxon>Craniata</taxon>
        <taxon>Vertebrata</taxon>
        <taxon>Euteleostomi</taxon>
        <taxon>Mammalia</taxon>
        <taxon>Eutheria</taxon>
        <taxon>Laurasiatheria</taxon>
        <taxon>Chiroptera</taxon>
        <taxon>Yinpterochiroptera</taxon>
        <taxon>Pteropodoidea</taxon>
        <taxon>Pteropodidae</taxon>
        <taxon>Rousettinae</taxon>
        <taxon>Rousettus</taxon>
    </lineage>
</organism>
<accession>A0A7J8C2B0</accession>
<proteinExistence type="predicted"/>
<feature type="chain" id="PRO_5029609313" evidence="1">
    <location>
        <begin position="21"/>
        <end position="138"/>
    </location>
</feature>
<dbReference type="EMBL" id="JACASE010000015">
    <property type="protein sequence ID" value="KAF6404967.1"/>
    <property type="molecule type" value="Genomic_DNA"/>
</dbReference>
<keyword evidence="3" id="KW-1185">Reference proteome</keyword>
<comment type="caution">
    <text evidence="2">The sequence shown here is derived from an EMBL/GenBank/DDBJ whole genome shotgun (WGS) entry which is preliminary data.</text>
</comment>